<dbReference type="GO" id="GO:0016020">
    <property type="term" value="C:membrane"/>
    <property type="evidence" value="ECO:0007669"/>
    <property type="project" value="UniProtKB-SubCell"/>
</dbReference>
<evidence type="ECO:0000256" key="2">
    <source>
        <dbReference type="ARBA" id="ARBA00022448"/>
    </source>
</evidence>
<sequence length="508" mass="56129">MESQDKGIALHSEIQPQLDAKDGDVALNLFTKGQELADPIDPVAEKKLLRKIDWMVIPFICITYLVTYIDKATIGYAAVFGLQKDLGLVGDQYSWLGSIFYFGYMVFEYPTSYAMQKLSVAKWMSANIFIWGGITMALGGCKSFPSFAGLRFVLGALESCSTPGYLLITAMWYKVEEQPVRIGYWSTFLGLANAFGGLLGYGIGHIHGALESWRYQFIIIGAVSSAWGLFMFFTLAENAVSARWLTDSEKKLAVERLRDNQTGIKNTKTKPYQIKEAFLDPKTWFFFLFGMSTQVVNGAVSNFGSLIVKGFGFSSLNATLLQVPYGFIILFANLSAMYIQRWLPGQMRCAVACVYVLPALAGTIGIHTISRDSRGALLACYYLTACYTASFSMIMSLLTANVAGSTKRSTVNAIFFISYCVGNIVGPFAFKSNEAPVYTSGIIAVLVAYCVEIGLLIAFAFYMIMMNKQKASALAALQAEHGGDEQERAVAAFSDHTDRENPFFRYTY</sequence>
<dbReference type="eggNOG" id="KOG2533">
    <property type="taxonomic scope" value="Eukaryota"/>
</dbReference>
<feature type="transmembrane region" description="Helical" evidence="7">
    <location>
        <begin position="442"/>
        <end position="464"/>
    </location>
</feature>
<feature type="transmembrane region" description="Helical" evidence="7">
    <location>
        <begin position="351"/>
        <end position="370"/>
    </location>
</feature>
<accession>R8BNT1</accession>
<dbReference type="HOGENOM" id="CLU_001265_0_5_1"/>
<dbReference type="InterPro" id="IPR011701">
    <property type="entry name" value="MFS"/>
</dbReference>
<evidence type="ECO:0000256" key="3">
    <source>
        <dbReference type="ARBA" id="ARBA00022692"/>
    </source>
</evidence>
<feature type="transmembrane region" description="Helical" evidence="7">
    <location>
        <begin position="152"/>
        <end position="173"/>
    </location>
</feature>
<organism evidence="9 10">
    <name type="scientific">Phaeoacremonium minimum (strain UCR-PA7)</name>
    <name type="common">Esca disease fungus</name>
    <name type="synonym">Togninia minima</name>
    <dbReference type="NCBI Taxonomy" id="1286976"/>
    <lineage>
        <taxon>Eukaryota</taxon>
        <taxon>Fungi</taxon>
        <taxon>Dikarya</taxon>
        <taxon>Ascomycota</taxon>
        <taxon>Pezizomycotina</taxon>
        <taxon>Sordariomycetes</taxon>
        <taxon>Sordariomycetidae</taxon>
        <taxon>Togniniales</taxon>
        <taxon>Togniniaceae</taxon>
        <taxon>Phaeoacremonium</taxon>
    </lineage>
</organism>
<evidence type="ECO:0000256" key="5">
    <source>
        <dbReference type="ARBA" id="ARBA00023136"/>
    </source>
</evidence>
<feature type="transmembrane region" description="Helical" evidence="7">
    <location>
        <begin position="123"/>
        <end position="140"/>
    </location>
</feature>
<evidence type="ECO:0000256" key="6">
    <source>
        <dbReference type="ARBA" id="ARBA00037968"/>
    </source>
</evidence>
<dbReference type="AlphaFoldDB" id="R8BNT1"/>
<comment type="subcellular location">
    <subcellularLocation>
        <location evidence="1">Membrane</location>
        <topology evidence="1">Multi-pass membrane protein</topology>
    </subcellularLocation>
</comment>
<feature type="transmembrane region" description="Helical" evidence="7">
    <location>
        <begin position="182"/>
        <end position="203"/>
    </location>
</feature>
<keyword evidence="10" id="KW-1185">Reference proteome</keyword>
<keyword evidence="3 7" id="KW-0812">Transmembrane</keyword>
<dbReference type="FunFam" id="1.20.1250.20:FF:000064">
    <property type="entry name" value="MFS allantoate transporter"/>
    <property type="match status" value="1"/>
</dbReference>
<gene>
    <name evidence="9" type="ORF">UCRPA7_3542</name>
</gene>
<evidence type="ECO:0000256" key="1">
    <source>
        <dbReference type="ARBA" id="ARBA00004141"/>
    </source>
</evidence>
<dbReference type="KEGG" id="tmn:UCRPA7_3542"/>
<dbReference type="Gene3D" id="1.20.1250.20">
    <property type="entry name" value="MFS general substrate transporter like domains"/>
    <property type="match status" value="1"/>
</dbReference>
<comment type="similarity">
    <text evidence="6">Belongs to the major facilitator superfamily. Allantoate permease family.</text>
</comment>
<feature type="transmembrane region" description="Helical" evidence="7">
    <location>
        <begin position="410"/>
        <end position="430"/>
    </location>
</feature>
<keyword evidence="5 7" id="KW-0472">Membrane</keyword>
<feature type="transmembrane region" description="Helical" evidence="7">
    <location>
        <begin position="284"/>
        <end position="308"/>
    </location>
</feature>
<feature type="transmembrane region" description="Helical" evidence="7">
    <location>
        <begin position="376"/>
        <end position="398"/>
    </location>
</feature>
<keyword evidence="2" id="KW-0813">Transport</keyword>
<evidence type="ECO:0000313" key="9">
    <source>
        <dbReference type="EMBL" id="EOO01001.1"/>
    </source>
</evidence>
<evidence type="ECO:0000256" key="7">
    <source>
        <dbReference type="SAM" id="Phobius"/>
    </source>
</evidence>
<evidence type="ECO:0000259" key="8">
    <source>
        <dbReference type="PROSITE" id="PS50850"/>
    </source>
</evidence>
<proteinExistence type="inferred from homology"/>
<reference evidence="10" key="1">
    <citation type="journal article" date="2013" name="Genome Announc.">
        <title>Draft genome sequence of the ascomycete Phaeoacremonium aleophilum strain UCR-PA7, a causal agent of the esca disease complex in grapevines.</title>
        <authorList>
            <person name="Blanco-Ulate B."/>
            <person name="Rolshausen P."/>
            <person name="Cantu D."/>
        </authorList>
    </citation>
    <scope>NUCLEOTIDE SEQUENCE [LARGE SCALE GENOMIC DNA]</scope>
    <source>
        <strain evidence="10">UCR-PA7</strain>
    </source>
</reference>
<dbReference type="PANTHER" id="PTHR43791">
    <property type="entry name" value="PERMEASE-RELATED"/>
    <property type="match status" value="1"/>
</dbReference>
<dbReference type="InterPro" id="IPR020846">
    <property type="entry name" value="MFS_dom"/>
</dbReference>
<feature type="transmembrane region" description="Helical" evidence="7">
    <location>
        <begin position="320"/>
        <end position="339"/>
    </location>
</feature>
<dbReference type="EMBL" id="KB933059">
    <property type="protein sequence ID" value="EOO01001.1"/>
    <property type="molecule type" value="Genomic_DNA"/>
</dbReference>
<protein>
    <submittedName>
        <fullName evidence="9">Putative mfs allantoate protein</fullName>
    </submittedName>
</protein>
<feature type="domain" description="Major facilitator superfamily (MFS) profile" evidence="8">
    <location>
        <begin position="56"/>
        <end position="470"/>
    </location>
</feature>
<evidence type="ECO:0000256" key="4">
    <source>
        <dbReference type="ARBA" id="ARBA00022989"/>
    </source>
</evidence>
<feature type="transmembrane region" description="Helical" evidence="7">
    <location>
        <begin position="93"/>
        <end position="111"/>
    </location>
</feature>
<feature type="transmembrane region" description="Helical" evidence="7">
    <location>
        <begin position="56"/>
        <end position="81"/>
    </location>
</feature>
<dbReference type="InterPro" id="IPR036259">
    <property type="entry name" value="MFS_trans_sf"/>
</dbReference>
<dbReference type="GO" id="GO:0022857">
    <property type="term" value="F:transmembrane transporter activity"/>
    <property type="evidence" value="ECO:0007669"/>
    <property type="project" value="InterPro"/>
</dbReference>
<dbReference type="OrthoDB" id="6730379at2759"/>
<dbReference type="PANTHER" id="PTHR43791:SF97">
    <property type="entry name" value="ALLANTOATE TRANSPORTER, PUTATIVE (AFU_ORTHOLOGUE AFUA_1G14700)-RELATED"/>
    <property type="match status" value="1"/>
</dbReference>
<dbReference type="RefSeq" id="XP_007914359.1">
    <property type="nucleotide sequence ID" value="XM_007916168.1"/>
</dbReference>
<dbReference type="Proteomes" id="UP000014074">
    <property type="component" value="Unassembled WGS sequence"/>
</dbReference>
<name>R8BNT1_PHAM7</name>
<keyword evidence="4 7" id="KW-1133">Transmembrane helix</keyword>
<dbReference type="Pfam" id="PF07690">
    <property type="entry name" value="MFS_1"/>
    <property type="match status" value="1"/>
</dbReference>
<feature type="transmembrane region" description="Helical" evidence="7">
    <location>
        <begin position="215"/>
        <end position="236"/>
    </location>
</feature>
<dbReference type="GeneID" id="19323901"/>
<evidence type="ECO:0000313" key="10">
    <source>
        <dbReference type="Proteomes" id="UP000014074"/>
    </source>
</evidence>
<dbReference type="PROSITE" id="PS50850">
    <property type="entry name" value="MFS"/>
    <property type="match status" value="1"/>
</dbReference>
<dbReference type="SUPFAM" id="SSF103473">
    <property type="entry name" value="MFS general substrate transporter"/>
    <property type="match status" value="1"/>
</dbReference>